<keyword evidence="4 5" id="KW-1015">Disulfide bond</keyword>
<name>W7HJ09_9PEZI</name>
<dbReference type="PANTHER" id="PTHR33353">
    <property type="entry name" value="PUTATIVE (AFU_ORTHOLOGUE AFUA_1G12560)-RELATED"/>
    <property type="match status" value="1"/>
</dbReference>
<dbReference type="GO" id="GO:0005576">
    <property type="term" value="C:extracellular region"/>
    <property type="evidence" value="ECO:0007669"/>
    <property type="project" value="UniProtKB-SubCell"/>
</dbReference>
<dbReference type="OrthoDB" id="5985073at2759"/>
<evidence type="ECO:0000313" key="10">
    <source>
        <dbReference type="Proteomes" id="UP000024837"/>
    </source>
</evidence>
<comment type="subcellular location">
    <subcellularLocation>
        <location evidence="2 5">Secreted</location>
    </subcellularLocation>
</comment>
<evidence type="ECO:0000256" key="4">
    <source>
        <dbReference type="ARBA" id="ARBA00023157"/>
    </source>
</evidence>
<keyword evidence="7" id="KW-0732">Signal</keyword>
<keyword evidence="3 5" id="KW-0964">Secreted</keyword>
<evidence type="ECO:0000256" key="3">
    <source>
        <dbReference type="ARBA" id="ARBA00022525"/>
    </source>
</evidence>
<accession>W7HJ09</accession>
<keyword evidence="5" id="KW-0136">Cellulose degradation</keyword>
<comment type="domain">
    <text evidence="5">Has a modular structure: an endo-beta-1,4-glucanase catalytic module at the N-terminus, a linker rich in serines and threonines, and a C-terminal carbohydrate-binding module (CBM).</text>
</comment>
<dbReference type="HOGENOM" id="CLU_642458_0_0_1"/>
<feature type="region of interest" description="Disordered" evidence="6">
    <location>
        <begin position="328"/>
        <end position="358"/>
    </location>
</feature>
<gene>
    <name evidence="9" type="ORF">DRE_01288</name>
</gene>
<dbReference type="InterPro" id="IPR005103">
    <property type="entry name" value="AA9_LPMO"/>
</dbReference>
<dbReference type="Pfam" id="PF03443">
    <property type="entry name" value="AA9"/>
    <property type="match status" value="1"/>
</dbReference>
<organism evidence="9 10">
    <name type="scientific">Drechslerella stenobrocha 248</name>
    <dbReference type="NCBI Taxonomy" id="1043628"/>
    <lineage>
        <taxon>Eukaryota</taxon>
        <taxon>Fungi</taxon>
        <taxon>Dikarya</taxon>
        <taxon>Ascomycota</taxon>
        <taxon>Pezizomycotina</taxon>
        <taxon>Orbiliomycetes</taxon>
        <taxon>Orbiliales</taxon>
        <taxon>Orbiliaceae</taxon>
        <taxon>Drechslerella</taxon>
    </lineage>
</organism>
<evidence type="ECO:0000256" key="2">
    <source>
        <dbReference type="ARBA" id="ARBA00004613"/>
    </source>
</evidence>
<feature type="compositionally biased region" description="Low complexity" evidence="6">
    <location>
        <begin position="329"/>
        <end position="358"/>
    </location>
</feature>
<keyword evidence="5" id="KW-0119">Carbohydrate metabolism</keyword>
<comment type="cofactor">
    <cofactor evidence="1">
        <name>Cu(2+)</name>
        <dbReference type="ChEBI" id="CHEBI:29036"/>
    </cofactor>
</comment>
<dbReference type="Gene3D" id="2.70.50.70">
    <property type="match status" value="1"/>
</dbReference>
<dbReference type="AlphaFoldDB" id="W7HJ09"/>
<evidence type="ECO:0000313" key="9">
    <source>
        <dbReference type="EMBL" id="EWC43936.1"/>
    </source>
</evidence>
<comment type="function">
    <text evidence="5">Lytic polysaccharide monooxygenase (LMPO) that depolymerizes crystalline and amorphous polysaccharides via the oxidation of scissile alpha- or beta-(1-4)-glycosidic bonds, yielding C1 and/or C4 oxidation products. Catalysis by LPMOs requires the reduction of the active-site copper from Cu(II) to Cu(I) by a reducing agent and H(2)O(2) or O(2) as a cosubstrate.</text>
</comment>
<dbReference type="Proteomes" id="UP000024837">
    <property type="component" value="Unassembled WGS sequence"/>
</dbReference>
<dbReference type="GO" id="GO:0030245">
    <property type="term" value="P:cellulose catabolic process"/>
    <property type="evidence" value="ECO:0007669"/>
    <property type="project" value="UniProtKB-UniRule"/>
</dbReference>
<proteinExistence type="predicted"/>
<evidence type="ECO:0000256" key="1">
    <source>
        <dbReference type="ARBA" id="ARBA00001973"/>
    </source>
</evidence>
<feature type="chain" id="PRO_5004895546" description="AA9 family lytic polysaccharide monooxygenase" evidence="7">
    <location>
        <begin position="20"/>
        <end position="455"/>
    </location>
</feature>
<evidence type="ECO:0000256" key="6">
    <source>
        <dbReference type="SAM" id="MobiDB-lite"/>
    </source>
</evidence>
<feature type="region of interest" description="Disordered" evidence="6">
    <location>
        <begin position="254"/>
        <end position="292"/>
    </location>
</feature>
<keyword evidence="5" id="KW-0624">Polysaccharide degradation</keyword>
<sequence length="455" mass="49731">MKFVVVILFALMAALGTSAHQVITHFLVDDVRQSNVLRQPGTVSPITNPSSPDLTCGYPPQNGPGMSGNEKAIIHPGSKLTFEWHTNWSGDTPGPEGVTDVSHKGPCAIYMRQVSDAVSAAPQELRSPGWFKIWEDGVDSNGVFCTTRMRLNGGFFTGIVPKHLENGDYLIRAETITLNNAAEPHNEPQWYVSCAQVILKNSEAPFVKPFTITIPGGDYANLNMPGLRYNIWYPEREAFPDYGPVPGPAVYYDGGNKLDPPAGTTNGQRRPTNGGDGHPTLKPPTTATTSSRVAIPSFFTTIPWPGSSFSPMFPVTPSKKTTQASTRIATTSMEASRSASTTTMATRSSSTSDAAAPPKTVTVKYTRTVYVTHSHTSTHLYHHEPTIHRLSKTVTVTQVVTKTVRVDGETYETTTRATGTAALSATTPPLRPKRHADTWQYRRWHHGHAGMRRRF</sequence>
<evidence type="ECO:0000256" key="5">
    <source>
        <dbReference type="RuleBase" id="RU368122"/>
    </source>
</evidence>
<dbReference type="EC" id="1.14.99.56" evidence="5"/>
<comment type="catalytic activity">
    <reaction evidence="5">
        <text>[(1-&gt;4)-beta-D-glucosyl]n+m + reduced acceptor + O2 = 4-dehydro-beta-D-glucosyl-[(1-&gt;4)-beta-D-glucosyl]n-1 + [(1-&gt;4)-beta-D-glucosyl]m + acceptor + H2O.</text>
        <dbReference type="EC" id="1.14.99.56"/>
    </reaction>
</comment>
<dbReference type="GO" id="GO:0008810">
    <property type="term" value="F:cellulase activity"/>
    <property type="evidence" value="ECO:0007669"/>
    <property type="project" value="UniProtKB-UniRule"/>
</dbReference>
<dbReference type="EMBL" id="KI966448">
    <property type="protein sequence ID" value="EWC43936.1"/>
    <property type="molecule type" value="Genomic_DNA"/>
</dbReference>
<evidence type="ECO:0000256" key="7">
    <source>
        <dbReference type="SAM" id="SignalP"/>
    </source>
</evidence>
<evidence type="ECO:0000259" key="8">
    <source>
        <dbReference type="Pfam" id="PF03443"/>
    </source>
</evidence>
<dbReference type="InterPro" id="IPR049892">
    <property type="entry name" value="AA9"/>
</dbReference>
<keyword evidence="10" id="KW-1185">Reference proteome</keyword>
<feature type="signal peptide" evidence="7">
    <location>
        <begin position="1"/>
        <end position="19"/>
    </location>
</feature>
<feature type="domain" description="Auxiliary Activity family 9 catalytic" evidence="8">
    <location>
        <begin position="20"/>
        <end position="234"/>
    </location>
</feature>
<dbReference type="PANTHER" id="PTHR33353:SF32">
    <property type="entry name" value="ENDO-BETA-1,4-GLUCANASE D"/>
    <property type="match status" value="1"/>
</dbReference>
<feature type="compositionally biased region" description="Polar residues" evidence="6">
    <location>
        <begin position="283"/>
        <end position="292"/>
    </location>
</feature>
<dbReference type="GO" id="GO:0030248">
    <property type="term" value="F:cellulose binding"/>
    <property type="evidence" value="ECO:0007669"/>
    <property type="project" value="UniProtKB-UniRule"/>
</dbReference>
<reference evidence="9 10" key="1">
    <citation type="submission" date="2013-05" db="EMBL/GenBank/DDBJ databases">
        <title>Drechslerella stenobrocha genome reveals carnivorous origination and mechanical trapping mechanism of predatory fungi.</title>
        <authorList>
            <person name="Liu X."/>
            <person name="Zhang W."/>
            <person name="Liu K."/>
        </authorList>
    </citation>
    <scope>NUCLEOTIDE SEQUENCE [LARGE SCALE GENOMIC DNA]</scope>
    <source>
        <strain evidence="9 10">248</strain>
    </source>
</reference>
<protein>
    <recommendedName>
        <fullName evidence="5">AA9 family lytic polysaccharide monooxygenase</fullName>
        <ecNumber evidence="5">1.14.99.56</ecNumber>
    </recommendedName>
    <alternativeName>
        <fullName evidence="5">Endo-beta-1,4-glucanase</fullName>
    </alternativeName>
    <alternativeName>
        <fullName evidence="5">Glycosyl hydrolase 61 family protein</fullName>
    </alternativeName>
</protein>